<dbReference type="RefSeq" id="WP_058467067.1">
    <property type="nucleotide sequence ID" value="NZ_CAAAIX010000023.1"/>
</dbReference>
<dbReference type="STRING" id="464.Lgor_0552"/>
<evidence type="ECO:0000313" key="1">
    <source>
        <dbReference type="EMBL" id="SIR01021.1"/>
    </source>
</evidence>
<dbReference type="Gene3D" id="3.55.50.10">
    <property type="entry name" value="Baseplate protein-like domains"/>
    <property type="match status" value="1"/>
</dbReference>
<evidence type="ECO:0000313" key="2">
    <source>
        <dbReference type="EMBL" id="STO26072.1"/>
    </source>
</evidence>
<dbReference type="InterPro" id="IPR017847">
    <property type="entry name" value="T6SS_RhsGE_Vgr_subset"/>
</dbReference>
<dbReference type="EMBL" id="FTNL01000005">
    <property type="protein sequence ID" value="SIR01021.1"/>
    <property type="molecule type" value="Genomic_DNA"/>
</dbReference>
<protein>
    <submittedName>
        <fullName evidence="1">Rhs element Vgr protein</fullName>
    </submittedName>
    <submittedName>
        <fullName evidence="2">Uncharacterized protein conserved in bacteria</fullName>
    </submittedName>
</protein>
<reference evidence="1 3" key="1">
    <citation type="submission" date="2017-01" db="EMBL/GenBank/DDBJ databases">
        <authorList>
            <person name="Varghese N."/>
            <person name="Submissions S."/>
        </authorList>
    </citation>
    <scope>NUCLEOTIDE SEQUENCE [LARGE SCALE GENOMIC DNA]</scope>
    <source>
        <strain evidence="1 3">ATCC 33342</strain>
    </source>
</reference>
<dbReference type="Proteomes" id="UP000254374">
    <property type="component" value="Unassembled WGS sequence"/>
</dbReference>
<name>A0A377GP13_9GAMM</name>
<sequence length="815" mass="89596">MKTQIVMPQLEIPGANTSEIIVLEFEGKQAISELYQFNIEFVSKSLILAKQVINQKAQLIFPKKISGTTPLHGEVVSFTQLDGIDEYYRYKISLMPKVNRLLHTKQNEIFLKKSIPQIIKKILDKNGITQVELDLMMEHQPKAFIFQYNEADWNFISRWMEREGLFYYFSQDKNGEKLVITDSNSTLKNNQDINEIYYQSYTLASEKNPTANLVYNFQLTTKALPQKVTVKSYNHAQSSKPYTSKAIIDPQSSGEVSFWTENVKSNKENQQIANFISESYKCTKEILTGISSGSLIIPGTIIHHQNFKIASLNIPMLIIESTYSGSQKGSFLSIHSGEEHSPEDYFKCEYRAIDKSIAYRTALQESIPRIHGLFPAFIDHEGNDDTVQINSKGMYKFRFAMSDDSPGKGSAWVRKMESYIGDQYAFDMPLRKGDEVVIGFQFGNPDLPIILGAVSNSTHRNIITSNSQNYMGLYTKENNVFIINEQDGKTKGIQFSTTNNNTTMVLGTDNVFNSQLDAGYCLRTDNNVYQSIGKNSVTDIANHHAVSIGGDHMMSVSGTSSNTIYGADYYSCYGARSVSVLGLDFVSRTGAIIDSTSGFQVKLGGGWRYEQDTSTSLKTAPDIMQEAEVSISLTVGASSITITEEGITITAPTIDLVSEAAITLATDATINLASADVNILGNISGGPMMELGATGGEPAGPLKAVAMAQVMADAAMKAAKSSPLYAAGVATWSSAKQGFTATTEAFVDMGSAFKSELKPLQTGIQKVKGGIAIAKQSAIYPTISYGGYFTSLAAKYQLLGQGMSIPKYEAKYDED</sequence>
<evidence type="ECO:0000313" key="4">
    <source>
        <dbReference type="Proteomes" id="UP000254374"/>
    </source>
</evidence>
<evidence type="ECO:0000313" key="3">
    <source>
        <dbReference type="Proteomes" id="UP000186808"/>
    </source>
</evidence>
<proteinExistence type="predicted"/>
<dbReference type="InterPro" id="IPR037026">
    <property type="entry name" value="Vgr_OB-fold_dom_sf"/>
</dbReference>
<dbReference type="Gene3D" id="2.40.50.230">
    <property type="entry name" value="Gp5 N-terminal domain"/>
    <property type="match status" value="1"/>
</dbReference>
<dbReference type="SUPFAM" id="SSF69349">
    <property type="entry name" value="Phage fibre proteins"/>
    <property type="match status" value="1"/>
</dbReference>
<dbReference type="SUPFAM" id="SSF69279">
    <property type="entry name" value="Phage tail proteins"/>
    <property type="match status" value="2"/>
</dbReference>
<dbReference type="Gene3D" id="4.10.220.110">
    <property type="match status" value="1"/>
</dbReference>
<dbReference type="NCBIfam" id="TIGR01646">
    <property type="entry name" value="vgr_GE"/>
    <property type="match status" value="1"/>
</dbReference>
<dbReference type="SUPFAM" id="SSF69255">
    <property type="entry name" value="gp5 N-terminal domain-like"/>
    <property type="match status" value="1"/>
</dbReference>
<dbReference type="EMBL" id="UGGV01000001">
    <property type="protein sequence ID" value="STO26072.1"/>
    <property type="molecule type" value="Genomic_DNA"/>
</dbReference>
<dbReference type="InterPro" id="IPR006533">
    <property type="entry name" value="T6SS_Vgr_RhsGE"/>
</dbReference>
<organism evidence="2 4">
    <name type="scientific">Fluoribacter gormanii</name>
    <dbReference type="NCBI Taxonomy" id="464"/>
    <lineage>
        <taxon>Bacteria</taxon>
        <taxon>Pseudomonadati</taxon>
        <taxon>Pseudomonadota</taxon>
        <taxon>Gammaproteobacteria</taxon>
        <taxon>Legionellales</taxon>
        <taxon>Legionellaceae</taxon>
        <taxon>Fluoribacter</taxon>
    </lineage>
</organism>
<dbReference type="AlphaFoldDB" id="A0A377GP13"/>
<dbReference type="Gene3D" id="2.30.110.50">
    <property type="match status" value="1"/>
</dbReference>
<reference evidence="2 4" key="2">
    <citation type="submission" date="2018-06" db="EMBL/GenBank/DDBJ databases">
        <authorList>
            <consortium name="Pathogen Informatics"/>
            <person name="Doyle S."/>
        </authorList>
    </citation>
    <scope>NUCLEOTIDE SEQUENCE [LARGE SCALE GENOMIC DNA]</scope>
    <source>
        <strain evidence="2 4">NCTC11401</strain>
    </source>
</reference>
<dbReference type="Proteomes" id="UP000186808">
    <property type="component" value="Unassembled WGS sequence"/>
</dbReference>
<keyword evidence="3" id="KW-1185">Reference proteome</keyword>
<accession>A0A377GP13</accession>
<dbReference type="Pfam" id="PF05954">
    <property type="entry name" value="Phage_GPD"/>
    <property type="match status" value="1"/>
</dbReference>
<gene>
    <name evidence="2" type="ORF">NCTC11401_02924</name>
    <name evidence="1" type="ORF">SAMN05421777_105101</name>
</gene>
<dbReference type="OrthoDB" id="9762420at2"/>
<dbReference type="NCBIfam" id="TIGR03361">
    <property type="entry name" value="VI_Rhs_Vgr"/>
    <property type="match status" value="1"/>
</dbReference>